<reference evidence="1" key="1">
    <citation type="submission" date="2018-06" db="EMBL/GenBank/DDBJ databases">
        <authorList>
            <person name="Zhirakovskaya E."/>
        </authorList>
    </citation>
    <scope>NUCLEOTIDE SEQUENCE</scope>
</reference>
<dbReference type="EC" id="3.4.13.18" evidence="1"/>
<dbReference type="PANTHER" id="PTHR43501:SF1">
    <property type="entry name" value="CYTOSOL NON-SPECIFIC DIPEPTIDASE"/>
    <property type="match status" value="1"/>
</dbReference>
<proteinExistence type="predicted"/>
<organism evidence="1">
    <name type="scientific">hydrothermal vent metagenome</name>
    <dbReference type="NCBI Taxonomy" id="652676"/>
    <lineage>
        <taxon>unclassified sequences</taxon>
        <taxon>metagenomes</taxon>
        <taxon>ecological metagenomes</taxon>
    </lineage>
</organism>
<dbReference type="PANTHER" id="PTHR43501">
    <property type="entry name" value="CYTOSOL NON-SPECIFIC DIPEPTIDASE"/>
    <property type="match status" value="1"/>
</dbReference>
<gene>
    <name evidence="1" type="ORF">MNBD_BACTEROID06-473</name>
</gene>
<dbReference type="PRINTS" id="PR00934">
    <property type="entry name" value="XHISDIPTASE"/>
</dbReference>
<accession>A0A3B0UB32</accession>
<dbReference type="SUPFAM" id="SSF53187">
    <property type="entry name" value="Zn-dependent exopeptidases"/>
    <property type="match status" value="1"/>
</dbReference>
<dbReference type="EMBL" id="UOES01000363">
    <property type="protein sequence ID" value="VAW28201.1"/>
    <property type="molecule type" value="Genomic_DNA"/>
</dbReference>
<dbReference type="InterPro" id="IPR001160">
    <property type="entry name" value="Peptidase_M20C"/>
</dbReference>
<keyword evidence="1" id="KW-0378">Hydrolase</keyword>
<dbReference type="Gene3D" id="3.40.630.10">
    <property type="entry name" value="Zn peptidases"/>
    <property type="match status" value="1"/>
</dbReference>
<dbReference type="GO" id="GO:0070573">
    <property type="term" value="F:metallodipeptidase activity"/>
    <property type="evidence" value="ECO:0007669"/>
    <property type="project" value="TreeGrafter"/>
</dbReference>
<dbReference type="GO" id="GO:0005829">
    <property type="term" value="C:cytosol"/>
    <property type="evidence" value="ECO:0007669"/>
    <property type="project" value="TreeGrafter"/>
</dbReference>
<evidence type="ECO:0000313" key="1">
    <source>
        <dbReference type="EMBL" id="VAW28201.1"/>
    </source>
</evidence>
<dbReference type="GO" id="GO:0006508">
    <property type="term" value="P:proteolysis"/>
    <property type="evidence" value="ECO:0007669"/>
    <property type="project" value="InterPro"/>
</dbReference>
<feature type="non-terminal residue" evidence="1">
    <location>
        <position position="42"/>
    </location>
</feature>
<name>A0A3B0UB32_9ZZZZ</name>
<keyword evidence="1" id="KW-0224">Dipeptidase</keyword>
<sequence length="42" mass="4513">MSGEQLRGIHAGLECGILGTHYPEVKMISFGPNIYGAHSPDE</sequence>
<dbReference type="AlphaFoldDB" id="A0A3B0UB32"/>
<keyword evidence="1" id="KW-0645">Protease</keyword>
<protein>
    <submittedName>
        <fullName evidence="1">Cytosol nonspecific dipeptidase</fullName>
        <ecNumber evidence="1">3.4.13.18</ecNumber>
    </submittedName>
</protein>